<reference evidence="2 3" key="1">
    <citation type="journal article" date="2013" name="J. Microbiol.">
        <title>Mucilaginibacter ginsenosidivorax sp. nov., with ginsenoside converting activity isolated from sediment.</title>
        <authorList>
            <person name="Kim J.K."/>
            <person name="Choi T.E."/>
            <person name="Liu Q.M."/>
            <person name="Park H.Y."/>
            <person name="Yi T.H."/>
            <person name="Yoon M.H."/>
            <person name="Kim S.C."/>
            <person name="Im W.T."/>
        </authorList>
    </citation>
    <scope>NUCLEOTIDE SEQUENCE [LARGE SCALE GENOMIC DNA]</scope>
    <source>
        <strain evidence="2 3">KHI28</strain>
    </source>
</reference>
<feature type="signal peptide" evidence="1">
    <location>
        <begin position="1"/>
        <end position="24"/>
    </location>
</feature>
<proteinExistence type="predicted"/>
<keyword evidence="1" id="KW-0732">Signal</keyword>
<name>A0A5B8W0N5_9SPHI</name>
<dbReference type="Pfam" id="PF15892">
    <property type="entry name" value="BNR_4"/>
    <property type="match status" value="1"/>
</dbReference>
<evidence type="ECO:0000313" key="3">
    <source>
        <dbReference type="Proteomes" id="UP000321362"/>
    </source>
</evidence>
<dbReference type="SUPFAM" id="SSF50939">
    <property type="entry name" value="Sialidases"/>
    <property type="match status" value="1"/>
</dbReference>
<feature type="chain" id="PRO_5022673736" evidence="1">
    <location>
        <begin position="25"/>
        <end position="442"/>
    </location>
</feature>
<sequence length="442" mass="48830">MLFNPFKQFLFIALLIGSFLHADAQNYPVKVSAIGPGWANNSVNTVIFRKNSLVTFKGEQYAAYYNQEQVLTLAKRKSGSSEWQIAVTAYKGDAADAHKDISIMVDGAGYLHVAWGMHNQSLNYAMGLAPGSLVLSAQKSMTGIAENSVSYPEFYRLPKGDLLFLYRDGASGNGNLVLNRYNVSAKKWVNIQHNLIDGEGKRNAYWQMAIDKKGFIHLSWVWRESPDVASNHDMCYAISKDGGINWERSTGQTYNLPITAATAEYACEIPQKSELINQTSMVIDDDGSPVIASYWREAGEAAPQYHIIYKNNGEWTSSSLGFRKTPFSLSGMGTKSIPVSRPQIIAWKQGGNTVAALIFRDKEQGDKISVAITGNLAGNKWTVSDLSAFAVGAWEPTYDTELWKDKKTLNLFIQNVVQVDGEGQANITAQPVQVLEWKPAGK</sequence>
<dbReference type="RefSeq" id="WP_147053629.1">
    <property type="nucleotide sequence ID" value="NZ_CP042437.1"/>
</dbReference>
<keyword evidence="3" id="KW-1185">Reference proteome</keyword>
<evidence type="ECO:0000256" key="1">
    <source>
        <dbReference type="SAM" id="SignalP"/>
    </source>
</evidence>
<gene>
    <name evidence="2" type="ORF">FSB76_11035</name>
</gene>
<protein>
    <submittedName>
        <fullName evidence="2">Neuraminidase</fullName>
    </submittedName>
</protein>
<dbReference type="Proteomes" id="UP000321362">
    <property type="component" value="Chromosome"/>
</dbReference>
<dbReference type="EMBL" id="CP042437">
    <property type="protein sequence ID" value="QEC76455.1"/>
    <property type="molecule type" value="Genomic_DNA"/>
</dbReference>
<organism evidence="2 3">
    <name type="scientific">Mucilaginibacter ginsenosidivorax</name>
    <dbReference type="NCBI Taxonomy" id="862126"/>
    <lineage>
        <taxon>Bacteria</taxon>
        <taxon>Pseudomonadati</taxon>
        <taxon>Bacteroidota</taxon>
        <taxon>Sphingobacteriia</taxon>
        <taxon>Sphingobacteriales</taxon>
        <taxon>Sphingobacteriaceae</taxon>
        <taxon>Mucilaginibacter</taxon>
    </lineage>
</organism>
<dbReference type="InterPro" id="IPR036278">
    <property type="entry name" value="Sialidase_sf"/>
</dbReference>
<accession>A0A5B8W0N5</accession>
<dbReference type="KEGG" id="mgk:FSB76_11035"/>
<evidence type="ECO:0000313" key="2">
    <source>
        <dbReference type="EMBL" id="QEC76455.1"/>
    </source>
</evidence>
<dbReference type="OrthoDB" id="223410at2"/>
<dbReference type="AlphaFoldDB" id="A0A5B8W0N5"/>